<evidence type="ECO:0000256" key="4">
    <source>
        <dbReference type="ARBA" id="ARBA00023002"/>
    </source>
</evidence>
<dbReference type="KEGG" id="gdi:GDI3005"/>
<protein>
    <submittedName>
        <fullName evidence="7">Putative flavoproteins oxidoreductases</fullName>
    </submittedName>
</protein>
<reference evidence="7 8" key="1">
    <citation type="journal article" date="2009" name="BMC Genomics">
        <title>Complete genome sequence of the sugarcane nitrogen-fixing endophyte Gluconacetobacter diazotrophicus Pal5.</title>
        <authorList>
            <person name="Bertalan M."/>
            <person name="Albano R."/>
            <person name="Padua V."/>
            <person name="Rouws L."/>
            <person name="Rojas C."/>
            <person name="Hemerly A."/>
            <person name="Teixeira K."/>
            <person name="Schwab S."/>
            <person name="Araujo J."/>
            <person name="Oliveira A."/>
            <person name="Franca L."/>
            <person name="Magalhaes V."/>
            <person name="Alqueres S."/>
            <person name="Cardoso A."/>
            <person name="Almeida W."/>
            <person name="Loureiro M.M."/>
            <person name="Nogueira E."/>
            <person name="Cidade D."/>
            <person name="Oliveira D."/>
            <person name="Simao T."/>
            <person name="Macedo J."/>
            <person name="Valadao A."/>
            <person name="Dreschsel M."/>
            <person name="Freitas F."/>
            <person name="Vidal M."/>
            <person name="Guedes H."/>
            <person name="Rodrigues E."/>
            <person name="Meneses C."/>
            <person name="Brioso P."/>
            <person name="Pozzer L."/>
            <person name="Figueiredo D."/>
            <person name="Montano H."/>
            <person name="Junior J."/>
            <person name="Filho G."/>
            <person name="Flores V."/>
            <person name="Ferreira B."/>
            <person name="Branco A."/>
            <person name="Gonzalez P."/>
            <person name="Guillobel H."/>
            <person name="Lemos M."/>
            <person name="Seibel L."/>
            <person name="Macedo J."/>
            <person name="Alves-Ferreira M."/>
            <person name="Sachetto-Martins G."/>
            <person name="Coelho A."/>
            <person name="Santos E."/>
            <person name="Amaral G."/>
            <person name="Neves A."/>
            <person name="Pacheco A.B."/>
            <person name="Carvalho D."/>
            <person name="Lery L."/>
            <person name="Bisch P."/>
            <person name="Rossle S.C."/>
            <person name="Urmenyi T."/>
            <person name="Kruger W.V."/>
            <person name="Martins O."/>
            <person name="Baldani J.I."/>
            <person name="Ferreira P.C."/>
        </authorList>
    </citation>
    <scope>NUCLEOTIDE SEQUENCE [LARGE SCALE GENOMIC DNA]</scope>
    <source>
        <strain evidence="8">ATCC 49037 / DSM 5601 / CCUG 37298 / CIP 103539 / LMG 7603 / PAl5</strain>
    </source>
</reference>
<gene>
    <name evidence="7" type="ordered locus">GDI3005</name>
</gene>
<dbReference type="Gene3D" id="3.50.50.60">
    <property type="entry name" value="FAD/NAD(P)-binding domain"/>
    <property type="match status" value="2"/>
</dbReference>
<evidence type="ECO:0000256" key="1">
    <source>
        <dbReference type="ARBA" id="ARBA00010790"/>
    </source>
</evidence>
<dbReference type="OrthoDB" id="9798604at2"/>
<dbReference type="EMBL" id="AM889285">
    <property type="protein sequence ID" value="CAP56948.1"/>
    <property type="molecule type" value="Genomic_DNA"/>
</dbReference>
<dbReference type="Proteomes" id="UP000001176">
    <property type="component" value="Chromosome"/>
</dbReference>
<keyword evidence="2" id="KW-0285">Flavoprotein</keyword>
<dbReference type="InterPro" id="IPR000172">
    <property type="entry name" value="GMC_OxRdtase_N"/>
</dbReference>
<evidence type="ECO:0000259" key="5">
    <source>
        <dbReference type="Pfam" id="PF00732"/>
    </source>
</evidence>
<evidence type="ECO:0000256" key="2">
    <source>
        <dbReference type="ARBA" id="ARBA00022630"/>
    </source>
</evidence>
<dbReference type="InterPro" id="IPR007867">
    <property type="entry name" value="GMC_OxRtase_C"/>
</dbReference>
<evidence type="ECO:0000256" key="3">
    <source>
        <dbReference type="ARBA" id="ARBA00022827"/>
    </source>
</evidence>
<evidence type="ECO:0000313" key="7">
    <source>
        <dbReference type="EMBL" id="CAP56948.1"/>
    </source>
</evidence>
<name>A9HRN4_GLUDA</name>
<keyword evidence="3" id="KW-0274">FAD</keyword>
<keyword evidence="4" id="KW-0560">Oxidoreductase</keyword>
<feature type="domain" description="Glucose-methanol-choline oxidoreductase N-terminal" evidence="5">
    <location>
        <begin position="196"/>
        <end position="305"/>
    </location>
</feature>
<proteinExistence type="inferred from homology"/>
<evidence type="ECO:0000259" key="6">
    <source>
        <dbReference type="Pfam" id="PF05199"/>
    </source>
</evidence>
<dbReference type="SUPFAM" id="SSF54373">
    <property type="entry name" value="FAD-linked reductases, C-terminal domain"/>
    <property type="match status" value="1"/>
</dbReference>
<feature type="domain" description="Glucose-methanol-choline oxidoreductase C-terminal" evidence="6">
    <location>
        <begin position="396"/>
        <end position="514"/>
    </location>
</feature>
<dbReference type="SUPFAM" id="SSF51905">
    <property type="entry name" value="FAD/NAD(P)-binding domain"/>
    <property type="match status" value="1"/>
</dbReference>
<evidence type="ECO:0000313" key="8">
    <source>
        <dbReference type="Proteomes" id="UP000001176"/>
    </source>
</evidence>
<sequence length="530" mass="58195">MSRLDFIIVGAGASGAAVAWSLVSRGYKVLCLDRGPRMDPSHYPSTGHDWEIRKRTEFNPVTAERQNRFDYPIDDSRSPIAVCNFNAVGGSTILYSGHFPRFLEADFALNSREGVGADWPFGYGELAPYFTLNERMMGLSGLAGDPYYPQIEKTLPPVPLGSGGERLAKAFNAKGWHWWPSFSAILTRPRGERGACLNLGPCNTGCPQGAKASADNTYLKEALRLGLMLVPEFAVSRVLVRDGKAYGVEGFDDAGEGRVFEADHVILTSSAIGTARILLNSRTDERPQGLGNTSGQVGRNLMIHPLGYVEGIFDQRFDTDSGPQGCMLYSLQFHRTPGADHRLGYMMQALRGTGPVETALSALARRKLRFGTQVYDDFDAFYAKQLVIAIVCEDLPRTENRVELDETRHDRFGDPGVKIHYVLHDNTKKMMIHGMSRARELMAAAGAIRSSAYGPVRNTGWHLLGTARMGDDSRNSVVDAQGRVYDTANLYVADSSVFVTASCVNPANTIQAVALMLADRIDKHVRSTRS</sequence>
<dbReference type="AlphaFoldDB" id="A9HRN4"/>
<keyword evidence="8" id="KW-1185">Reference proteome</keyword>
<comment type="similarity">
    <text evidence="1">Belongs to the GMC oxidoreductase family.</text>
</comment>
<dbReference type="GO" id="GO:0016614">
    <property type="term" value="F:oxidoreductase activity, acting on CH-OH group of donors"/>
    <property type="evidence" value="ECO:0007669"/>
    <property type="project" value="InterPro"/>
</dbReference>
<dbReference type="PANTHER" id="PTHR46056">
    <property type="entry name" value="LONG-CHAIN-ALCOHOL OXIDASE"/>
    <property type="match status" value="1"/>
</dbReference>
<dbReference type="Pfam" id="PF05199">
    <property type="entry name" value="GMC_oxred_C"/>
    <property type="match status" value="1"/>
</dbReference>
<dbReference type="Pfam" id="PF13450">
    <property type="entry name" value="NAD_binding_8"/>
    <property type="match status" value="1"/>
</dbReference>
<dbReference type="GO" id="GO:0050660">
    <property type="term" value="F:flavin adenine dinucleotide binding"/>
    <property type="evidence" value="ECO:0007669"/>
    <property type="project" value="InterPro"/>
</dbReference>
<dbReference type="Pfam" id="PF00732">
    <property type="entry name" value="GMC_oxred_N"/>
    <property type="match status" value="1"/>
</dbReference>
<dbReference type="RefSeq" id="WP_012227254.1">
    <property type="nucleotide sequence ID" value="NC_010125.1"/>
</dbReference>
<accession>A9HRN4</accession>
<organism evidence="7 8">
    <name type="scientific">Gluconacetobacter diazotrophicus (strain ATCC 49037 / DSM 5601 / CCUG 37298 / CIP 103539 / LMG 7603 / PAl5)</name>
    <dbReference type="NCBI Taxonomy" id="272568"/>
    <lineage>
        <taxon>Bacteria</taxon>
        <taxon>Pseudomonadati</taxon>
        <taxon>Pseudomonadota</taxon>
        <taxon>Alphaproteobacteria</taxon>
        <taxon>Acetobacterales</taxon>
        <taxon>Acetobacteraceae</taxon>
        <taxon>Gluconacetobacter</taxon>
    </lineage>
</organism>
<dbReference type="InterPro" id="IPR036188">
    <property type="entry name" value="FAD/NAD-bd_sf"/>
</dbReference>
<dbReference type="PANTHER" id="PTHR46056:SF12">
    <property type="entry name" value="LONG-CHAIN-ALCOHOL OXIDASE"/>
    <property type="match status" value="1"/>
</dbReference>